<proteinExistence type="predicted"/>
<protein>
    <submittedName>
        <fullName evidence="1">Uncharacterized protein</fullName>
    </submittedName>
</protein>
<evidence type="ECO:0000313" key="2">
    <source>
        <dbReference type="Proteomes" id="UP000223749"/>
    </source>
</evidence>
<reference evidence="1 2" key="1">
    <citation type="submission" date="2017-10" db="EMBL/GenBank/DDBJ databases">
        <title>Whole genome of Pedobacter ginsengisoli T01R-27 isolated from tomato rhizosphere.</title>
        <authorList>
            <person name="Weon H.-Y."/>
            <person name="Lee S.A."/>
            <person name="Sang M.K."/>
            <person name="Song J."/>
        </authorList>
    </citation>
    <scope>NUCLEOTIDE SEQUENCE [LARGE SCALE GENOMIC DNA]</scope>
    <source>
        <strain evidence="1 2">T01R-27</strain>
    </source>
</reference>
<name>A0A2D1U7B6_9SPHI</name>
<dbReference type="KEGG" id="pgs:CPT03_13980"/>
<gene>
    <name evidence="1" type="ORF">CPT03_13980</name>
</gene>
<dbReference type="EMBL" id="CP024091">
    <property type="protein sequence ID" value="ATP57501.1"/>
    <property type="molecule type" value="Genomic_DNA"/>
</dbReference>
<accession>A0A2D1U7B6</accession>
<keyword evidence="2" id="KW-1185">Reference proteome</keyword>
<sequence length="72" mass="8401">MRMFNEMKQWGCVPEMLSHMSGPLPDFSGAQAGHGCWGNSQMILQQDQDFFMYERVEILKSFKVIFRHNGMI</sequence>
<dbReference type="Proteomes" id="UP000223749">
    <property type="component" value="Chromosome"/>
</dbReference>
<dbReference type="AlphaFoldDB" id="A0A2D1U7B6"/>
<organism evidence="1 2">
    <name type="scientific">Pedobacter ginsengisoli</name>
    <dbReference type="NCBI Taxonomy" id="363852"/>
    <lineage>
        <taxon>Bacteria</taxon>
        <taxon>Pseudomonadati</taxon>
        <taxon>Bacteroidota</taxon>
        <taxon>Sphingobacteriia</taxon>
        <taxon>Sphingobacteriales</taxon>
        <taxon>Sphingobacteriaceae</taxon>
        <taxon>Pedobacter</taxon>
    </lineage>
</organism>
<evidence type="ECO:0000313" key="1">
    <source>
        <dbReference type="EMBL" id="ATP57501.1"/>
    </source>
</evidence>